<comment type="caution">
    <text evidence="6">The sequence shown here is derived from an EMBL/GenBank/DDBJ whole genome shotgun (WGS) entry which is preliminary data.</text>
</comment>
<feature type="region of interest" description="Disordered" evidence="4">
    <location>
        <begin position="1"/>
        <end position="42"/>
    </location>
</feature>
<dbReference type="Proteomes" id="UP000292452">
    <property type="component" value="Unassembled WGS sequence"/>
</dbReference>
<feature type="domain" description="HTH gntR-type" evidence="5">
    <location>
        <begin position="41"/>
        <end position="108"/>
    </location>
</feature>
<proteinExistence type="predicted"/>
<dbReference type="SMART" id="SM00895">
    <property type="entry name" value="FCD"/>
    <property type="match status" value="1"/>
</dbReference>
<dbReference type="Pfam" id="PF00392">
    <property type="entry name" value="GntR"/>
    <property type="match status" value="1"/>
</dbReference>
<feature type="compositionally biased region" description="Low complexity" evidence="4">
    <location>
        <begin position="13"/>
        <end position="36"/>
    </location>
</feature>
<gene>
    <name evidence="6" type="ORF">EYS09_36975</name>
</gene>
<evidence type="ECO:0000256" key="3">
    <source>
        <dbReference type="ARBA" id="ARBA00023163"/>
    </source>
</evidence>
<organism evidence="6 7">
    <name type="scientific">Streptomyces kasugaensis</name>
    <dbReference type="NCBI Taxonomy" id="1946"/>
    <lineage>
        <taxon>Bacteria</taxon>
        <taxon>Bacillati</taxon>
        <taxon>Actinomycetota</taxon>
        <taxon>Actinomycetes</taxon>
        <taxon>Kitasatosporales</taxon>
        <taxon>Streptomycetaceae</taxon>
        <taxon>Streptomyces</taxon>
    </lineage>
</organism>
<dbReference type="EMBL" id="SIXH01000726">
    <property type="protein sequence ID" value="TBO54736.1"/>
    <property type="molecule type" value="Genomic_DNA"/>
</dbReference>
<dbReference type="PROSITE" id="PS50949">
    <property type="entry name" value="HTH_GNTR"/>
    <property type="match status" value="1"/>
</dbReference>
<keyword evidence="1" id="KW-0805">Transcription regulation</keyword>
<sequence>MPHGESVVHELATPDPGAPAEAAGTTAPARQPVRRPQPQRHSVRGQVLAALRHALVGGELTPGQVYSAPALAERYGVSATPVREAMQQLAGEGAVEVVPNRGFRVAERSSRDLAELAEVRAMLEVPAVVRLAGALPAERWEELRPLAAAGVAAAARGDRVGYAEADHAFHHALLAFTGNRQLVQVTDDLLRRTQWPSGGSRLRTAELLADASEHTALLDALIAGELAVAERIAREHLSAARHPH</sequence>
<evidence type="ECO:0000313" key="7">
    <source>
        <dbReference type="Proteomes" id="UP000292452"/>
    </source>
</evidence>
<protein>
    <submittedName>
        <fullName evidence="6">GntR family transcriptional regulator</fullName>
    </submittedName>
</protein>
<evidence type="ECO:0000259" key="5">
    <source>
        <dbReference type="PROSITE" id="PS50949"/>
    </source>
</evidence>
<dbReference type="GO" id="GO:0003700">
    <property type="term" value="F:DNA-binding transcription factor activity"/>
    <property type="evidence" value="ECO:0007669"/>
    <property type="project" value="InterPro"/>
</dbReference>
<dbReference type="GO" id="GO:0003677">
    <property type="term" value="F:DNA binding"/>
    <property type="evidence" value="ECO:0007669"/>
    <property type="project" value="UniProtKB-KW"/>
</dbReference>
<dbReference type="InterPro" id="IPR000524">
    <property type="entry name" value="Tscrpt_reg_HTH_GntR"/>
</dbReference>
<dbReference type="InterPro" id="IPR036390">
    <property type="entry name" value="WH_DNA-bd_sf"/>
</dbReference>
<evidence type="ECO:0000256" key="4">
    <source>
        <dbReference type="SAM" id="MobiDB-lite"/>
    </source>
</evidence>
<dbReference type="AlphaFoldDB" id="A0A4Q9HJ95"/>
<name>A0A4Q9HJ95_STRKA</name>
<dbReference type="Pfam" id="PF07729">
    <property type="entry name" value="FCD"/>
    <property type="match status" value="1"/>
</dbReference>
<evidence type="ECO:0000256" key="1">
    <source>
        <dbReference type="ARBA" id="ARBA00023015"/>
    </source>
</evidence>
<evidence type="ECO:0000256" key="2">
    <source>
        <dbReference type="ARBA" id="ARBA00023125"/>
    </source>
</evidence>
<accession>A0A4Q9HJ95</accession>
<dbReference type="SUPFAM" id="SSF46785">
    <property type="entry name" value="Winged helix' DNA-binding domain"/>
    <property type="match status" value="1"/>
</dbReference>
<dbReference type="SMART" id="SM00345">
    <property type="entry name" value="HTH_GNTR"/>
    <property type="match status" value="1"/>
</dbReference>
<dbReference type="CDD" id="cd07377">
    <property type="entry name" value="WHTH_GntR"/>
    <property type="match status" value="1"/>
</dbReference>
<keyword evidence="2" id="KW-0238">DNA-binding</keyword>
<dbReference type="InterPro" id="IPR008920">
    <property type="entry name" value="TF_FadR/GntR_C"/>
</dbReference>
<keyword evidence="3" id="KW-0804">Transcription</keyword>
<reference evidence="6 7" key="1">
    <citation type="submission" date="2019-02" db="EMBL/GenBank/DDBJ databases">
        <title>Draft Genome Sequence of Streptomyces sp. AM-2504, identified by 16S rRNA comparative analysis as a Streptomyces Kasugaensis strain.</title>
        <authorList>
            <person name="Napolioni V."/>
            <person name="Giuliodori A.M."/>
            <person name="Spurio R."/>
            <person name="Fabbretti A."/>
        </authorList>
    </citation>
    <scope>NUCLEOTIDE SEQUENCE [LARGE SCALE GENOMIC DNA]</scope>
    <source>
        <strain evidence="6 7">AM-2504</strain>
    </source>
</reference>
<dbReference type="Gene3D" id="1.10.10.10">
    <property type="entry name" value="Winged helix-like DNA-binding domain superfamily/Winged helix DNA-binding domain"/>
    <property type="match status" value="1"/>
</dbReference>
<dbReference type="SUPFAM" id="SSF48008">
    <property type="entry name" value="GntR ligand-binding domain-like"/>
    <property type="match status" value="1"/>
</dbReference>
<evidence type="ECO:0000313" key="6">
    <source>
        <dbReference type="EMBL" id="TBO54736.1"/>
    </source>
</evidence>
<dbReference type="Gene3D" id="1.20.120.530">
    <property type="entry name" value="GntR ligand-binding domain-like"/>
    <property type="match status" value="1"/>
</dbReference>
<dbReference type="PANTHER" id="PTHR43537:SF45">
    <property type="entry name" value="GNTR FAMILY REGULATORY PROTEIN"/>
    <property type="match status" value="1"/>
</dbReference>
<dbReference type="InterPro" id="IPR011711">
    <property type="entry name" value="GntR_C"/>
</dbReference>
<dbReference type="PANTHER" id="PTHR43537">
    <property type="entry name" value="TRANSCRIPTIONAL REGULATOR, GNTR FAMILY"/>
    <property type="match status" value="1"/>
</dbReference>
<dbReference type="InterPro" id="IPR036388">
    <property type="entry name" value="WH-like_DNA-bd_sf"/>
</dbReference>
<keyword evidence="7" id="KW-1185">Reference proteome</keyword>